<feature type="domain" description="Flagellin N-terminal" evidence="5">
    <location>
        <begin position="3"/>
        <end position="140"/>
    </location>
</feature>
<comment type="function">
    <text evidence="4">Flagellin is the subunit protein which polymerizes to form the filaments of bacterial flagella.</text>
</comment>
<gene>
    <name evidence="7" type="ORF">GCM10011589_35410</name>
</gene>
<dbReference type="Gene3D" id="3.30.70.2120">
    <property type="match status" value="1"/>
</dbReference>
<proteinExistence type="inferred from homology"/>
<dbReference type="PANTHER" id="PTHR42792">
    <property type="entry name" value="FLAGELLIN"/>
    <property type="match status" value="1"/>
</dbReference>
<comment type="caution">
    <text evidence="7">The sequence shown here is derived from an EMBL/GenBank/DDBJ whole genome shotgun (WGS) entry which is preliminary data.</text>
</comment>
<keyword evidence="4" id="KW-0964">Secreted</keyword>
<keyword evidence="3 4" id="KW-0975">Bacterial flagellum</keyword>
<dbReference type="Gene3D" id="1.20.1330.10">
    <property type="entry name" value="f41 fragment of flagellin, N-terminal domain"/>
    <property type="match status" value="1"/>
</dbReference>
<comment type="subcellular location">
    <subcellularLocation>
        <location evidence="4">Secreted</location>
    </subcellularLocation>
    <subcellularLocation>
        <location evidence="4">Bacterial flagellum</location>
    </subcellularLocation>
</comment>
<keyword evidence="7" id="KW-0966">Cell projection</keyword>
<reference evidence="8" key="1">
    <citation type="journal article" date="2019" name="Int. J. Syst. Evol. Microbiol.">
        <title>The Global Catalogue of Microorganisms (GCM) 10K type strain sequencing project: providing services to taxonomists for standard genome sequencing and annotation.</title>
        <authorList>
            <consortium name="The Broad Institute Genomics Platform"/>
            <consortium name="The Broad Institute Genome Sequencing Center for Infectious Disease"/>
            <person name="Wu L."/>
            <person name="Ma J."/>
        </authorList>
    </citation>
    <scope>NUCLEOTIDE SEQUENCE [LARGE SCALE GENOMIC DNA]</scope>
    <source>
        <strain evidence="8">CGMCC 4.5581</strain>
    </source>
</reference>
<dbReference type="Gene3D" id="6.10.10.10">
    <property type="entry name" value="Flagellar export chaperone, C-terminal domain"/>
    <property type="match status" value="1"/>
</dbReference>
<keyword evidence="7" id="KW-0969">Cilium</keyword>
<evidence type="ECO:0000259" key="5">
    <source>
        <dbReference type="Pfam" id="PF00669"/>
    </source>
</evidence>
<name>A0ABQ2G5Q0_9ACTN</name>
<protein>
    <recommendedName>
        <fullName evidence="2 4">Flagellin</fullName>
    </recommendedName>
</protein>
<evidence type="ECO:0000256" key="1">
    <source>
        <dbReference type="ARBA" id="ARBA00005709"/>
    </source>
</evidence>
<dbReference type="InterPro" id="IPR001492">
    <property type="entry name" value="Flagellin"/>
</dbReference>
<evidence type="ECO:0000256" key="3">
    <source>
        <dbReference type="ARBA" id="ARBA00023143"/>
    </source>
</evidence>
<evidence type="ECO:0000313" key="7">
    <source>
        <dbReference type="EMBL" id="GGL76274.1"/>
    </source>
</evidence>
<dbReference type="InterPro" id="IPR001029">
    <property type="entry name" value="Flagellin_N"/>
</dbReference>
<dbReference type="InterPro" id="IPR046358">
    <property type="entry name" value="Flagellin_C"/>
</dbReference>
<dbReference type="Proteomes" id="UP000648663">
    <property type="component" value="Unassembled WGS sequence"/>
</dbReference>
<organism evidence="7 8">
    <name type="scientific">Modestobacter marinus</name>
    <dbReference type="NCBI Taxonomy" id="477641"/>
    <lineage>
        <taxon>Bacteria</taxon>
        <taxon>Bacillati</taxon>
        <taxon>Actinomycetota</taxon>
        <taxon>Actinomycetes</taxon>
        <taxon>Geodermatophilales</taxon>
        <taxon>Geodermatophilaceae</taxon>
        <taxon>Modestobacter</taxon>
    </lineage>
</organism>
<comment type="similarity">
    <text evidence="1 4">Belongs to the bacterial flagellin family.</text>
</comment>
<accession>A0ABQ2G5Q0</accession>
<sequence>MRVATNTSAMAAHRHLARTDGALHRSLERLSSGHRVNRAADDAAGLGISEGLRAQIGGMARAVRNTQDGISLVQTAEGALAETTALLQRMRDLAVQAANDGGLDAHATRAIQGEVDQLKAELDRIAGTTTFNGRRLLDGTYRGTFQVGADVGETLTVVIGSAADGVDVAGLGLSGVDVSDPSGAAPTATVTPAVSDAEGTPSAGRLALAGDFTTTGSYAAGFRGLSGTISYAGRTFDLASVDYTGAVTATDHITALNLAARPALGTATYPFVGTGSALYFTGDVPAPASTAADAVALTPAYTARTGPGGALPVIDAALSRVSSLRADLGAVQNRMEHTIARLGVSIENTTAAESRIRDTDMAAEMTVFARNQVLSQAGTAMLAQANQTPRAVLELLG</sequence>
<dbReference type="SUPFAM" id="SSF64518">
    <property type="entry name" value="Phase 1 flagellin"/>
    <property type="match status" value="1"/>
</dbReference>
<evidence type="ECO:0000313" key="8">
    <source>
        <dbReference type="Proteomes" id="UP000648663"/>
    </source>
</evidence>
<evidence type="ECO:0000256" key="2">
    <source>
        <dbReference type="ARBA" id="ARBA00020110"/>
    </source>
</evidence>
<evidence type="ECO:0000259" key="6">
    <source>
        <dbReference type="Pfam" id="PF00700"/>
    </source>
</evidence>
<keyword evidence="8" id="KW-1185">Reference proteome</keyword>
<dbReference type="PRINTS" id="PR00207">
    <property type="entry name" value="FLAGELLIN"/>
</dbReference>
<dbReference type="Pfam" id="PF00700">
    <property type="entry name" value="Flagellin_C"/>
    <property type="match status" value="1"/>
</dbReference>
<dbReference type="Pfam" id="PF00669">
    <property type="entry name" value="Flagellin_N"/>
    <property type="match status" value="1"/>
</dbReference>
<keyword evidence="7" id="KW-0282">Flagellum</keyword>
<dbReference type="EMBL" id="BMMI01000006">
    <property type="protein sequence ID" value="GGL76274.1"/>
    <property type="molecule type" value="Genomic_DNA"/>
</dbReference>
<evidence type="ECO:0000256" key="4">
    <source>
        <dbReference type="RuleBase" id="RU362073"/>
    </source>
</evidence>
<dbReference type="InterPro" id="IPR042187">
    <property type="entry name" value="Flagellin_C_sub2"/>
</dbReference>
<feature type="domain" description="Flagellin C-terminal" evidence="6">
    <location>
        <begin position="313"/>
        <end position="396"/>
    </location>
</feature>
<dbReference type="PANTHER" id="PTHR42792:SF2">
    <property type="entry name" value="FLAGELLIN"/>
    <property type="match status" value="1"/>
</dbReference>